<dbReference type="InterPro" id="IPR036771">
    <property type="entry name" value="ATPsynth_dsu/esu_N"/>
</dbReference>
<keyword evidence="5" id="KW-0472">Membrane</keyword>
<evidence type="ECO:0000256" key="6">
    <source>
        <dbReference type="ARBA" id="ARBA00023196"/>
    </source>
</evidence>
<evidence type="ECO:0000259" key="7">
    <source>
        <dbReference type="Pfam" id="PF02823"/>
    </source>
</evidence>
<evidence type="ECO:0000256" key="3">
    <source>
        <dbReference type="ARBA" id="ARBA00022448"/>
    </source>
</evidence>
<evidence type="ECO:0000313" key="9">
    <source>
        <dbReference type="Proteomes" id="UP000242616"/>
    </source>
</evidence>
<evidence type="ECO:0000313" key="8">
    <source>
        <dbReference type="EMBL" id="ONN27627.1"/>
    </source>
</evidence>
<dbReference type="Gene3D" id="2.60.15.10">
    <property type="entry name" value="F0F1 ATP synthase delta/epsilon subunit, N-terminal"/>
    <property type="match status" value="1"/>
</dbReference>
<reference evidence="8 9" key="1">
    <citation type="submission" date="2015-06" db="EMBL/GenBank/DDBJ databases">
        <title>Genome sequencing of Thermotogales isolates from hydrothermal vents.</title>
        <authorList>
            <person name="Haverkamp T.H."/>
            <person name="Kublanov I.V."/>
            <person name="Nesbo C.L."/>
        </authorList>
    </citation>
    <scope>NUCLEOTIDE SEQUENCE [LARGE SCALE GENOMIC DNA]</scope>
    <source>
        <strain evidence="9">ik275mar</strain>
    </source>
</reference>
<gene>
    <name evidence="8" type="ORF">XJ44_02525</name>
</gene>
<evidence type="ECO:0000256" key="2">
    <source>
        <dbReference type="ARBA" id="ARBA00005712"/>
    </source>
</evidence>
<name>A0ABX3IM90_9BACT</name>
<evidence type="ECO:0000256" key="1">
    <source>
        <dbReference type="ARBA" id="ARBA00004184"/>
    </source>
</evidence>
<keyword evidence="3" id="KW-0813">Transport</keyword>
<feature type="domain" description="ATP synthase F1 complex delta/epsilon subunit N-terminal" evidence="7">
    <location>
        <begin position="1"/>
        <end position="78"/>
    </location>
</feature>
<proteinExistence type="inferred from homology"/>
<keyword evidence="4" id="KW-0406">Ion transport</keyword>
<comment type="caution">
    <text evidence="8">The sequence shown here is derived from an EMBL/GenBank/DDBJ whole genome shotgun (WGS) entry which is preliminary data.</text>
</comment>
<evidence type="ECO:0000256" key="4">
    <source>
        <dbReference type="ARBA" id="ARBA00023065"/>
    </source>
</evidence>
<dbReference type="Proteomes" id="UP000242616">
    <property type="component" value="Unassembled WGS sequence"/>
</dbReference>
<dbReference type="CDD" id="cd12152">
    <property type="entry name" value="F1-ATPase_delta"/>
    <property type="match status" value="1"/>
</dbReference>
<keyword evidence="9" id="KW-1185">Reference proteome</keyword>
<dbReference type="InterPro" id="IPR001469">
    <property type="entry name" value="ATP_synth_F1_dsu/esu"/>
</dbReference>
<dbReference type="SUPFAM" id="SSF51344">
    <property type="entry name" value="Epsilon subunit of F1F0-ATP synthase N-terminal domain"/>
    <property type="match status" value="1"/>
</dbReference>
<keyword evidence="6" id="KW-0139">CF(1)</keyword>
<dbReference type="NCBIfam" id="NF009985">
    <property type="entry name" value="PRK13451.1"/>
    <property type="match status" value="1"/>
</dbReference>
<sequence length="91" mass="10458">MRLKIYYPNGLYFDKEVDIVTVRTEVGEMGILKDRAPIIAKLKVDKVIAKKNDEKFEYIVDDGFLHCDGENVIIITEDVKDEINPHEYLGG</sequence>
<dbReference type="EMBL" id="LBFC01000007">
    <property type="protein sequence ID" value="ONN27627.1"/>
    <property type="molecule type" value="Genomic_DNA"/>
</dbReference>
<keyword evidence="6" id="KW-0066">ATP synthesis</keyword>
<comment type="similarity">
    <text evidence="2">Belongs to the ATPase epsilon chain family.</text>
</comment>
<accession>A0ABX3IM90</accession>
<dbReference type="RefSeq" id="WP_075665496.1">
    <property type="nucleotide sequence ID" value="NZ_LBFC01000007.1"/>
</dbReference>
<protein>
    <submittedName>
        <fullName evidence="8">ATP synthase F0F1 subunit epsilon</fullName>
    </submittedName>
</protein>
<evidence type="ECO:0000256" key="5">
    <source>
        <dbReference type="ARBA" id="ARBA00023136"/>
    </source>
</evidence>
<organism evidence="8 9">
    <name type="scientific">Thermosipho affectus</name>
    <dbReference type="NCBI Taxonomy" id="660294"/>
    <lineage>
        <taxon>Bacteria</taxon>
        <taxon>Thermotogati</taxon>
        <taxon>Thermotogota</taxon>
        <taxon>Thermotogae</taxon>
        <taxon>Thermotogales</taxon>
        <taxon>Fervidobacteriaceae</taxon>
        <taxon>Thermosipho</taxon>
    </lineage>
</organism>
<dbReference type="InterPro" id="IPR020546">
    <property type="entry name" value="ATP_synth_F1_dsu/esu_N"/>
</dbReference>
<comment type="subcellular location">
    <subcellularLocation>
        <location evidence="1">Endomembrane system</location>
        <topology evidence="1">Peripheral membrane protein</topology>
    </subcellularLocation>
</comment>
<dbReference type="Pfam" id="PF02823">
    <property type="entry name" value="ATP-synt_DE_N"/>
    <property type="match status" value="1"/>
</dbReference>